<sequence>MNASTPVNLTRLIDERPIGRTQIVTFLLCATVAFLDGLDSQSIGIAAPFIARALSLDKSQLGVVFSAAVIGAVLSAMLLGSLADRIGRKRVLIGSVALFGCGTIATAYASSYASLLSWRVLSGVGLGGAVPCFLALASEYAPRRRRATITSLLWSAFPLGGMAGGFANAYLLRHFDWHVIFIVGGVLPLVLAVVLAAMLPESAGFLAEGKDVRHEASFDRLVARLGLPTDVRYVVDTHRPEGAPLRHLFSDGRCTATALLSLTFFMAFGTLAVTVLWMPVLLRADGMQASDTAIVIGFHGLGALIGMAIVGRLIERFGGARVLVPSLIVGAVATFVTGYAGAELTAASIAVALIGVFVGLGASGAIALCVLFYPAQMRSTGVGWSMGMGRLGQVVAPIAVGALVQHGFTTAQVLIVVAIAPIVAALAIALMGVARLLPARGATSAPGELVSH</sequence>
<dbReference type="RefSeq" id="WP_201701068.1">
    <property type="nucleotide sequence ID" value="NZ_CAJHCQ010000043.1"/>
</dbReference>
<feature type="transmembrane region" description="Helical" evidence="5">
    <location>
        <begin position="256"/>
        <end position="280"/>
    </location>
</feature>
<dbReference type="Gene3D" id="1.20.1250.20">
    <property type="entry name" value="MFS general substrate transporter like domains"/>
    <property type="match status" value="1"/>
</dbReference>
<dbReference type="SUPFAM" id="SSF103473">
    <property type="entry name" value="MFS general substrate transporter"/>
    <property type="match status" value="1"/>
</dbReference>
<dbReference type="InterPro" id="IPR020846">
    <property type="entry name" value="MFS_dom"/>
</dbReference>
<keyword evidence="8" id="KW-1185">Reference proteome</keyword>
<feature type="transmembrane region" description="Helical" evidence="5">
    <location>
        <begin position="387"/>
        <end position="408"/>
    </location>
</feature>
<accession>A0ABM8PBP7</accession>
<organism evidence="7 8">
    <name type="scientific">Paraburkholderia hiiakae</name>
    <dbReference type="NCBI Taxonomy" id="1081782"/>
    <lineage>
        <taxon>Bacteria</taxon>
        <taxon>Pseudomonadati</taxon>
        <taxon>Pseudomonadota</taxon>
        <taxon>Betaproteobacteria</taxon>
        <taxon>Burkholderiales</taxon>
        <taxon>Burkholderiaceae</taxon>
        <taxon>Paraburkholderia</taxon>
    </lineage>
</organism>
<dbReference type="Pfam" id="PF07690">
    <property type="entry name" value="MFS_1"/>
    <property type="match status" value="1"/>
</dbReference>
<feature type="transmembrane region" description="Helical" evidence="5">
    <location>
        <begin position="292"/>
        <end position="310"/>
    </location>
</feature>
<comment type="subcellular location">
    <subcellularLocation>
        <location evidence="1">Membrane</location>
        <topology evidence="1">Multi-pass membrane protein</topology>
    </subcellularLocation>
</comment>
<evidence type="ECO:0000259" key="6">
    <source>
        <dbReference type="PROSITE" id="PS50850"/>
    </source>
</evidence>
<gene>
    <name evidence="7" type="primary">mhbT_4</name>
    <name evidence="7" type="ORF">LMG27952_07672</name>
</gene>
<keyword evidence="4 5" id="KW-0472">Membrane</keyword>
<evidence type="ECO:0000313" key="8">
    <source>
        <dbReference type="Proteomes" id="UP000656319"/>
    </source>
</evidence>
<feature type="transmembrane region" description="Helical" evidence="5">
    <location>
        <begin position="116"/>
        <end position="137"/>
    </location>
</feature>
<evidence type="ECO:0000256" key="4">
    <source>
        <dbReference type="ARBA" id="ARBA00023136"/>
    </source>
</evidence>
<keyword evidence="3 5" id="KW-1133">Transmembrane helix</keyword>
<proteinExistence type="predicted"/>
<comment type="caution">
    <text evidence="7">The sequence shown here is derived from an EMBL/GenBank/DDBJ whole genome shotgun (WGS) entry which is preliminary data.</text>
</comment>
<evidence type="ECO:0000313" key="7">
    <source>
        <dbReference type="EMBL" id="CAD6562069.1"/>
    </source>
</evidence>
<dbReference type="InterPro" id="IPR005829">
    <property type="entry name" value="Sugar_transporter_CS"/>
</dbReference>
<keyword evidence="2 5" id="KW-0812">Transmembrane</keyword>
<evidence type="ECO:0000256" key="3">
    <source>
        <dbReference type="ARBA" id="ARBA00022989"/>
    </source>
</evidence>
<feature type="transmembrane region" description="Helical" evidence="5">
    <location>
        <begin position="149"/>
        <end position="171"/>
    </location>
</feature>
<feature type="transmembrane region" description="Helical" evidence="5">
    <location>
        <begin position="91"/>
        <end position="110"/>
    </location>
</feature>
<evidence type="ECO:0000256" key="2">
    <source>
        <dbReference type="ARBA" id="ARBA00022692"/>
    </source>
</evidence>
<protein>
    <submittedName>
        <fullName evidence="7">3-hydroxybenzoate transporter MhbT</fullName>
    </submittedName>
</protein>
<dbReference type="PANTHER" id="PTHR23508:SF10">
    <property type="entry name" value="CARBOXYLIC ACID TRANSPORTER PROTEIN HOMOLOG"/>
    <property type="match status" value="1"/>
</dbReference>
<feature type="transmembrane region" description="Helical" evidence="5">
    <location>
        <begin position="414"/>
        <end position="434"/>
    </location>
</feature>
<feature type="transmembrane region" description="Helical" evidence="5">
    <location>
        <begin position="322"/>
        <end position="342"/>
    </location>
</feature>
<dbReference type="PROSITE" id="PS50850">
    <property type="entry name" value="MFS"/>
    <property type="match status" value="1"/>
</dbReference>
<dbReference type="PANTHER" id="PTHR23508">
    <property type="entry name" value="CARBOXYLIC ACID TRANSPORTER PROTEIN HOMOLOG"/>
    <property type="match status" value="1"/>
</dbReference>
<dbReference type="Proteomes" id="UP000656319">
    <property type="component" value="Unassembled WGS sequence"/>
</dbReference>
<evidence type="ECO:0000256" key="5">
    <source>
        <dbReference type="SAM" id="Phobius"/>
    </source>
</evidence>
<feature type="transmembrane region" description="Helical" evidence="5">
    <location>
        <begin position="348"/>
        <end position="375"/>
    </location>
</feature>
<feature type="transmembrane region" description="Helical" evidence="5">
    <location>
        <begin position="61"/>
        <end position="79"/>
    </location>
</feature>
<reference evidence="7 8" key="1">
    <citation type="submission" date="2020-10" db="EMBL/GenBank/DDBJ databases">
        <authorList>
            <person name="Peeters C."/>
        </authorList>
    </citation>
    <scope>NUCLEOTIDE SEQUENCE [LARGE SCALE GENOMIC DNA]</scope>
    <source>
        <strain evidence="7 8">LMG 27952</strain>
    </source>
</reference>
<dbReference type="InterPro" id="IPR011701">
    <property type="entry name" value="MFS"/>
</dbReference>
<name>A0ABM8PBP7_9BURK</name>
<feature type="domain" description="Major facilitator superfamily (MFS) profile" evidence="6">
    <location>
        <begin position="25"/>
        <end position="436"/>
    </location>
</feature>
<dbReference type="PROSITE" id="PS00217">
    <property type="entry name" value="SUGAR_TRANSPORT_2"/>
    <property type="match status" value="1"/>
</dbReference>
<evidence type="ECO:0000256" key="1">
    <source>
        <dbReference type="ARBA" id="ARBA00004141"/>
    </source>
</evidence>
<dbReference type="InterPro" id="IPR036259">
    <property type="entry name" value="MFS_trans_sf"/>
</dbReference>
<feature type="transmembrane region" description="Helical" evidence="5">
    <location>
        <begin position="177"/>
        <end position="199"/>
    </location>
</feature>
<dbReference type="EMBL" id="CAJHCQ010000043">
    <property type="protein sequence ID" value="CAD6562069.1"/>
    <property type="molecule type" value="Genomic_DNA"/>
</dbReference>